<comment type="caution">
    <text evidence="1">The sequence shown here is derived from an EMBL/GenBank/DDBJ whole genome shotgun (WGS) entry which is preliminary data.</text>
</comment>
<sequence>MYIAIAGPTWERKEGVAGQTVCVSARVVGRKCFCRPENELQITTNFKKTRASNKGGSLHTSGAQSQGNVRRKLNRYLQSIEDFCRTLPDDSQDLPLSKERNERIWLDTVGGLSRYGYAYGLPQRTFCEFYSKLEGLGSSQDDE</sequence>
<accession>A0A2G2W7W2</accession>
<reference evidence="1 2" key="1">
    <citation type="journal article" date="2017" name="Genome Biol.">
        <title>New reference genome sequences of hot pepper reveal the massive evolution of plant disease-resistance genes by retroduplication.</title>
        <authorList>
            <person name="Kim S."/>
            <person name="Park J."/>
            <person name="Yeom S.I."/>
            <person name="Kim Y.M."/>
            <person name="Seo E."/>
            <person name="Kim K.T."/>
            <person name="Kim M.S."/>
            <person name="Lee J.M."/>
            <person name="Cheong K."/>
            <person name="Shin H.S."/>
            <person name="Kim S.B."/>
            <person name="Han K."/>
            <person name="Lee J."/>
            <person name="Park M."/>
            <person name="Lee H.A."/>
            <person name="Lee H.Y."/>
            <person name="Lee Y."/>
            <person name="Oh S."/>
            <person name="Lee J.H."/>
            <person name="Choi E."/>
            <person name="Choi E."/>
            <person name="Lee S.E."/>
            <person name="Jeon J."/>
            <person name="Kim H."/>
            <person name="Choi G."/>
            <person name="Song H."/>
            <person name="Lee J."/>
            <person name="Lee S.C."/>
            <person name="Kwon J.K."/>
            <person name="Lee H.Y."/>
            <person name="Koo N."/>
            <person name="Hong Y."/>
            <person name="Kim R.W."/>
            <person name="Kang W.H."/>
            <person name="Huh J.H."/>
            <person name="Kang B.C."/>
            <person name="Yang T.J."/>
            <person name="Lee Y.H."/>
            <person name="Bennetzen J.L."/>
            <person name="Choi D."/>
        </authorList>
    </citation>
    <scope>NUCLEOTIDE SEQUENCE [LARGE SCALE GENOMIC DNA]</scope>
    <source>
        <strain evidence="2">cv. PBC81</strain>
    </source>
</reference>
<dbReference type="Proteomes" id="UP000224567">
    <property type="component" value="Unassembled WGS sequence"/>
</dbReference>
<proteinExistence type="predicted"/>
<dbReference type="OrthoDB" id="1225976at2759"/>
<evidence type="ECO:0000313" key="1">
    <source>
        <dbReference type="EMBL" id="PHT41297.1"/>
    </source>
</evidence>
<protein>
    <submittedName>
        <fullName evidence="1">Uncharacterized protein</fullName>
    </submittedName>
</protein>
<reference evidence="2" key="2">
    <citation type="journal article" date="2017" name="J. Anim. Genet.">
        <title>Multiple reference genome sequences of hot pepper reveal the massive evolution of plant disease resistance genes by retroduplication.</title>
        <authorList>
            <person name="Kim S."/>
            <person name="Park J."/>
            <person name="Yeom S.-I."/>
            <person name="Kim Y.-M."/>
            <person name="Seo E."/>
            <person name="Kim K.-T."/>
            <person name="Kim M.-S."/>
            <person name="Lee J.M."/>
            <person name="Cheong K."/>
            <person name="Shin H.-S."/>
            <person name="Kim S.-B."/>
            <person name="Han K."/>
            <person name="Lee J."/>
            <person name="Park M."/>
            <person name="Lee H.-A."/>
            <person name="Lee H.-Y."/>
            <person name="Lee Y."/>
            <person name="Oh S."/>
            <person name="Lee J.H."/>
            <person name="Choi E."/>
            <person name="Choi E."/>
            <person name="Lee S.E."/>
            <person name="Jeon J."/>
            <person name="Kim H."/>
            <person name="Choi G."/>
            <person name="Song H."/>
            <person name="Lee J."/>
            <person name="Lee S.-C."/>
            <person name="Kwon J.-K."/>
            <person name="Lee H.-Y."/>
            <person name="Koo N."/>
            <person name="Hong Y."/>
            <person name="Kim R.W."/>
            <person name="Kang W.-H."/>
            <person name="Huh J.H."/>
            <person name="Kang B.-C."/>
            <person name="Yang T.-J."/>
            <person name="Lee Y.-H."/>
            <person name="Bennetzen J.L."/>
            <person name="Choi D."/>
        </authorList>
    </citation>
    <scope>NUCLEOTIDE SEQUENCE [LARGE SCALE GENOMIC DNA]</scope>
    <source>
        <strain evidence="2">cv. PBC81</strain>
    </source>
</reference>
<gene>
    <name evidence="1" type="ORF">CQW23_20151</name>
</gene>
<keyword evidence="2" id="KW-1185">Reference proteome</keyword>
<organism evidence="1 2">
    <name type="scientific">Capsicum baccatum</name>
    <name type="common">Peruvian pepper</name>
    <dbReference type="NCBI Taxonomy" id="33114"/>
    <lineage>
        <taxon>Eukaryota</taxon>
        <taxon>Viridiplantae</taxon>
        <taxon>Streptophyta</taxon>
        <taxon>Embryophyta</taxon>
        <taxon>Tracheophyta</taxon>
        <taxon>Spermatophyta</taxon>
        <taxon>Magnoliopsida</taxon>
        <taxon>eudicotyledons</taxon>
        <taxon>Gunneridae</taxon>
        <taxon>Pentapetalae</taxon>
        <taxon>asterids</taxon>
        <taxon>lamiids</taxon>
        <taxon>Solanales</taxon>
        <taxon>Solanaceae</taxon>
        <taxon>Solanoideae</taxon>
        <taxon>Capsiceae</taxon>
        <taxon>Capsicum</taxon>
    </lineage>
</organism>
<name>A0A2G2W7W2_CAPBA</name>
<dbReference type="AlphaFoldDB" id="A0A2G2W7W2"/>
<dbReference type="EMBL" id="MLFT02000008">
    <property type="protein sequence ID" value="PHT41297.1"/>
    <property type="molecule type" value="Genomic_DNA"/>
</dbReference>
<evidence type="ECO:0000313" key="2">
    <source>
        <dbReference type="Proteomes" id="UP000224567"/>
    </source>
</evidence>